<evidence type="ECO:0000313" key="7">
    <source>
        <dbReference type="EMBL" id="KAF5223562.1"/>
    </source>
</evidence>
<proteinExistence type="predicted"/>
<dbReference type="Pfam" id="PF22925">
    <property type="entry name" value="TS_C"/>
    <property type="match status" value="1"/>
</dbReference>
<evidence type="ECO:0000313" key="8">
    <source>
        <dbReference type="Proteomes" id="UP000583944"/>
    </source>
</evidence>
<reference evidence="7 8" key="1">
    <citation type="journal article" date="2019" name="Genome Biol. Evol.">
        <title>Nanopore Sequencing Significantly Improves Genome Assembly of the Protozoan Parasite Trypanosoma cruzi.</title>
        <authorList>
            <person name="Diaz-Viraque F."/>
            <person name="Pita S."/>
            <person name="Greif G."/>
            <person name="de Souza R.C.M."/>
            <person name="Iraola G."/>
            <person name="Robello C."/>
        </authorList>
    </citation>
    <scope>NUCLEOTIDE SEQUENCE [LARGE SCALE GENOMIC DNA]</scope>
    <source>
        <strain evidence="7 8">Berenice</strain>
    </source>
</reference>
<feature type="region of interest" description="Disordered" evidence="2">
    <location>
        <begin position="195"/>
        <end position="219"/>
    </location>
</feature>
<protein>
    <recommendedName>
        <fullName evidence="9">Trans-sialidase, Group II</fullName>
    </recommendedName>
</protein>
<feature type="domain" description="Sialidase" evidence="5">
    <location>
        <begin position="70"/>
        <end position="405"/>
    </location>
</feature>
<evidence type="ECO:0008006" key="9">
    <source>
        <dbReference type="Google" id="ProtNLM"/>
    </source>
</evidence>
<keyword evidence="3" id="KW-1133">Transmembrane helix</keyword>
<evidence type="ECO:0000256" key="1">
    <source>
        <dbReference type="ARBA" id="ARBA00022737"/>
    </source>
</evidence>
<gene>
    <name evidence="7" type="ORF">ECC02_003294</name>
</gene>
<sequence length="690" mass="75585">MSRRVFPSAVLLLLVLMCCGSGAASAKRIFVKGAESPQRVDIFVPEKTRVVTKSSNLASGSGVRGSFGSPSLVRAGGVIVAFAEGCTKYNGLHDKLNGLACSDIVAGYIKAAERWSSLVDETNKDKRDAYTVFSRGNEGRRLGVLLRPTAIARDNKVFLLVGSCHMSYDKNTKRWKLGGSHIQLVVGDVTQSNDDVQSEPIKWGAPKPVSPPNSPNSQSDLKDFLPGGGSGIVMLNGTLVFPLTASKKNYHRFSMMAYSTDSGKNWVFPQGMSSADCVNPRITEWEWGQILMVTDCKDGQMVYESRDMGTMWTEAIGTLPGAWVDSRSGGSWDRTLRVGSIITATIEGRRVMLYTQKRYLSREKKANALYLWVTDNSRTFHVGPLSLGSAVNGGFASTLLYADGALHFIQENFSEKSTAISLSRLTEELKTIRSVLSTWAKLDTFFFNSSTPTAGLVGLLSNAASDRKWIDEYRCVNATVMEAARVKSGYDFTGPGSGAIWPVNSWEYGKNHGFVDHNFALVATVTIRLVPYVSTPLLAVCLGDSKSTKIIGLSYSMNKTWETVFDRKKTTSNTTWELGKEHQVALMLQDGNKGSVYVDGQLVGSSENIPTPEMRGHEISHFYIGGDEEDMDRGSSVMVKNVFLYDRPLSVSELKMVRKINNSARGGASRLLLPLLLLLLMGLWGFVFIA</sequence>
<dbReference type="AlphaFoldDB" id="A0A7J6YAG4"/>
<evidence type="ECO:0000256" key="3">
    <source>
        <dbReference type="SAM" id="Phobius"/>
    </source>
</evidence>
<keyword evidence="4" id="KW-0732">Signal</keyword>
<dbReference type="Gene3D" id="2.120.10.10">
    <property type="match status" value="1"/>
</dbReference>
<dbReference type="SUPFAM" id="SSF50939">
    <property type="entry name" value="Sialidases"/>
    <property type="match status" value="1"/>
</dbReference>
<evidence type="ECO:0000256" key="2">
    <source>
        <dbReference type="SAM" id="MobiDB-lite"/>
    </source>
</evidence>
<dbReference type="PRINTS" id="PR01803">
    <property type="entry name" value="TCSIALIDASE"/>
</dbReference>
<dbReference type="CDD" id="cd15482">
    <property type="entry name" value="Sialidase_non-viral"/>
    <property type="match status" value="1"/>
</dbReference>
<dbReference type="GO" id="GO:0005737">
    <property type="term" value="C:cytoplasm"/>
    <property type="evidence" value="ECO:0007669"/>
    <property type="project" value="TreeGrafter"/>
</dbReference>
<keyword evidence="3" id="KW-0812">Transmembrane</keyword>
<dbReference type="InterPro" id="IPR008377">
    <property type="entry name" value="Sialidase_trypan"/>
</dbReference>
<feature type="domain" description="Trans-sialidase C-terminal" evidence="6">
    <location>
        <begin position="452"/>
        <end position="650"/>
    </location>
</feature>
<keyword evidence="3" id="KW-0472">Membrane</keyword>
<dbReference type="InterPro" id="IPR036278">
    <property type="entry name" value="Sialidase_sf"/>
</dbReference>
<dbReference type="VEuPathDB" id="TriTrypDB:ECC02_003294"/>
<accession>A0A7J6YAG4</accession>
<dbReference type="InterPro" id="IPR013320">
    <property type="entry name" value="ConA-like_dom_sf"/>
</dbReference>
<feature type="chain" id="PRO_5029648307" description="Trans-sialidase, Group II" evidence="4">
    <location>
        <begin position="27"/>
        <end position="690"/>
    </location>
</feature>
<comment type="caution">
    <text evidence="7">The sequence shown here is derived from an EMBL/GenBank/DDBJ whole genome shotgun (WGS) entry which is preliminary data.</text>
</comment>
<dbReference type="GO" id="GO:0009313">
    <property type="term" value="P:oligosaccharide catabolic process"/>
    <property type="evidence" value="ECO:0007669"/>
    <property type="project" value="TreeGrafter"/>
</dbReference>
<dbReference type="SUPFAM" id="SSF49899">
    <property type="entry name" value="Concanavalin A-like lectins/glucanases"/>
    <property type="match status" value="1"/>
</dbReference>
<dbReference type="Proteomes" id="UP000583944">
    <property type="component" value="Unassembled WGS sequence"/>
</dbReference>
<evidence type="ECO:0000256" key="4">
    <source>
        <dbReference type="SAM" id="SignalP"/>
    </source>
</evidence>
<dbReference type="Pfam" id="PF13859">
    <property type="entry name" value="BNR_3"/>
    <property type="match status" value="1"/>
</dbReference>
<dbReference type="InterPro" id="IPR011040">
    <property type="entry name" value="Sialidase"/>
</dbReference>
<evidence type="ECO:0000259" key="6">
    <source>
        <dbReference type="Pfam" id="PF22925"/>
    </source>
</evidence>
<feature type="transmembrane region" description="Helical" evidence="3">
    <location>
        <begin position="671"/>
        <end position="689"/>
    </location>
</feature>
<dbReference type="PANTHER" id="PTHR10628">
    <property type="entry name" value="SIALIDASE"/>
    <property type="match status" value="1"/>
</dbReference>
<evidence type="ECO:0000259" key="5">
    <source>
        <dbReference type="Pfam" id="PF13859"/>
    </source>
</evidence>
<dbReference type="InterPro" id="IPR055239">
    <property type="entry name" value="TS_C"/>
</dbReference>
<name>A0A7J6YAG4_TRYCR</name>
<dbReference type="GO" id="GO:0004308">
    <property type="term" value="F:exo-alpha-sialidase activity"/>
    <property type="evidence" value="ECO:0007669"/>
    <property type="project" value="InterPro"/>
</dbReference>
<dbReference type="InterPro" id="IPR026856">
    <property type="entry name" value="Sialidase_fam"/>
</dbReference>
<dbReference type="GO" id="GO:0006689">
    <property type="term" value="P:ganglioside catabolic process"/>
    <property type="evidence" value="ECO:0007669"/>
    <property type="project" value="TreeGrafter"/>
</dbReference>
<keyword evidence="1" id="KW-0677">Repeat</keyword>
<organism evidence="7 8">
    <name type="scientific">Trypanosoma cruzi</name>
    <dbReference type="NCBI Taxonomy" id="5693"/>
    <lineage>
        <taxon>Eukaryota</taxon>
        <taxon>Discoba</taxon>
        <taxon>Euglenozoa</taxon>
        <taxon>Kinetoplastea</taxon>
        <taxon>Metakinetoplastina</taxon>
        <taxon>Trypanosomatida</taxon>
        <taxon>Trypanosomatidae</taxon>
        <taxon>Trypanosoma</taxon>
        <taxon>Schizotrypanum</taxon>
    </lineage>
</organism>
<dbReference type="PANTHER" id="PTHR10628:SF30">
    <property type="entry name" value="EXO-ALPHA-SIALIDASE"/>
    <property type="match status" value="1"/>
</dbReference>
<dbReference type="EMBL" id="JABDHM010000018">
    <property type="protein sequence ID" value="KAF5223562.1"/>
    <property type="molecule type" value="Genomic_DNA"/>
</dbReference>
<dbReference type="GO" id="GO:0016020">
    <property type="term" value="C:membrane"/>
    <property type="evidence" value="ECO:0007669"/>
    <property type="project" value="TreeGrafter"/>
</dbReference>
<dbReference type="Gene3D" id="2.60.120.200">
    <property type="match status" value="1"/>
</dbReference>
<feature type="signal peptide" evidence="4">
    <location>
        <begin position="1"/>
        <end position="26"/>
    </location>
</feature>